<dbReference type="PROSITE" id="PS51340">
    <property type="entry name" value="MOSC"/>
    <property type="match status" value="1"/>
</dbReference>
<dbReference type="KEGG" id="mmw:Mmwyl1_1442"/>
<dbReference type="Pfam" id="PF03473">
    <property type="entry name" value="MOSC"/>
    <property type="match status" value="1"/>
</dbReference>
<name>A6VV92_MARMS</name>
<dbReference type="PANTHER" id="PTHR36930:SF1">
    <property type="entry name" value="MOSC DOMAIN-CONTAINING PROTEIN"/>
    <property type="match status" value="1"/>
</dbReference>
<dbReference type="GO" id="GO:0003824">
    <property type="term" value="F:catalytic activity"/>
    <property type="evidence" value="ECO:0007669"/>
    <property type="project" value="InterPro"/>
</dbReference>
<evidence type="ECO:0000313" key="2">
    <source>
        <dbReference type="EMBL" id="ABR70371.1"/>
    </source>
</evidence>
<dbReference type="eggNOG" id="COG2258">
    <property type="taxonomic scope" value="Bacteria"/>
</dbReference>
<evidence type="ECO:0000259" key="1">
    <source>
        <dbReference type="PROSITE" id="PS51340"/>
    </source>
</evidence>
<organism evidence="2">
    <name type="scientific">Marinomonas sp. (strain MWYL1)</name>
    <dbReference type="NCBI Taxonomy" id="400668"/>
    <lineage>
        <taxon>Bacteria</taxon>
        <taxon>Pseudomonadati</taxon>
        <taxon>Pseudomonadota</taxon>
        <taxon>Gammaproteobacteria</taxon>
        <taxon>Oceanospirillales</taxon>
        <taxon>Oceanospirillaceae</taxon>
        <taxon>Marinomonas</taxon>
    </lineage>
</organism>
<dbReference type="AlphaFoldDB" id="A6VV92"/>
<dbReference type="Gene3D" id="2.40.33.20">
    <property type="entry name" value="PK beta-barrel domain-like"/>
    <property type="match status" value="1"/>
</dbReference>
<accession>A6VV92</accession>
<dbReference type="PANTHER" id="PTHR36930">
    <property type="entry name" value="METAL-SULFUR CLUSTER BIOSYNTHESIS PROTEINS YUAD-RELATED"/>
    <property type="match status" value="1"/>
</dbReference>
<gene>
    <name evidence="2" type="ordered locus">Mmwyl1_1442</name>
</gene>
<dbReference type="STRING" id="400668.Mmwyl1_1442"/>
<feature type="domain" description="MOSC" evidence="1">
    <location>
        <begin position="16"/>
        <end position="153"/>
    </location>
</feature>
<sequence length="158" mass="17061">MIQAIFVSKKSKQSKQSQIGIDAVKVDAGKGIVGDRYYGKKGTDGPNITFVESEEIAAFNANFGQSIALSATRRNIVTQGVRLNQLVGQEFSIGDVRFYGVELCEPCGSLGKSLANDSISSPQVVRAWLHRGGLRANVLSTGILRTGMQFNLIPRNSK</sequence>
<dbReference type="HOGENOM" id="CLU_104911_0_0_6"/>
<dbReference type="InterPro" id="IPR005302">
    <property type="entry name" value="MoCF_Sase_C"/>
</dbReference>
<dbReference type="GO" id="GO:0030151">
    <property type="term" value="F:molybdenum ion binding"/>
    <property type="evidence" value="ECO:0007669"/>
    <property type="project" value="InterPro"/>
</dbReference>
<dbReference type="OrthoDB" id="1550913at2"/>
<dbReference type="InterPro" id="IPR011037">
    <property type="entry name" value="Pyrv_Knase-like_insert_dom_sf"/>
</dbReference>
<proteinExistence type="predicted"/>
<dbReference type="InterPro" id="IPR052716">
    <property type="entry name" value="MOSC_domain"/>
</dbReference>
<protein>
    <submittedName>
        <fullName evidence="2">MOSC domain containing protein</fullName>
    </submittedName>
</protein>
<reference evidence="2" key="1">
    <citation type="submission" date="2007-06" db="EMBL/GenBank/DDBJ databases">
        <title>Complete sequence of Marinomonas sp. MWYL1.</title>
        <authorList>
            <consortium name="US DOE Joint Genome Institute"/>
            <person name="Copeland A."/>
            <person name="Lucas S."/>
            <person name="Lapidus A."/>
            <person name="Barry K."/>
            <person name="Glavina del Rio T."/>
            <person name="Dalin E."/>
            <person name="Tice H."/>
            <person name="Pitluck S."/>
            <person name="Kiss H."/>
            <person name="Brettin T."/>
            <person name="Bruce D."/>
            <person name="Detter J.C."/>
            <person name="Han C."/>
            <person name="Schmutz J."/>
            <person name="Larimer F."/>
            <person name="Land M."/>
            <person name="Hauser L."/>
            <person name="Kyrpides N."/>
            <person name="Kim E."/>
            <person name="Johnston A.W.B."/>
            <person name="Todd J.D."/>
            <person name="Rogers R."/>
            <person name="Wexler M."/>
            <person name="Bond P.L."/>
            <person name="Li Y."/>
            <person name="Richardson P."/>
        </authorList>
    </citation>
    <scope>NUCLEOTIDE SEQUENCE [LARGE SCALE GENOMIC DNA]</scope>
    <source>
        <strain evidence="2">MWYL1</strain>
    </source>
</reference>
<dbReference type="SUPFAM" id="SSF50800">
    <property type="entry name" value="PK beta-barrel domain-like"/>
    <property type="match status" value="1"/>
</dbReference>
<dbReference type="EMBL" id="CP000749">
    <property type="protein sequence ID" value="ABR70371.1"/>
    <property type="molecule type" value="Genomic_DNA"/>
</dbReference>
<dbReference type="GO" id="GO:0030170">
    <property type="term" value="F:pyridoxal phosphate binding"/>
    <property type="evidence" value="ECO:0007669"/>
    <property type="project" value="InterPro"/>
</dbReference>